<dbReference type="InterPro" id="IPR009081">
    <property type="entry name" value="PP-bd_ACP"/>
</dbReference>
<dbReference type="InterPro" id="IPR036736">
    <property type="entry name" value="ACP-like_sf"/>
</dbReference>
<evidence type="ECO:0000313" key="2">
    <source>
        <dbReference type="EMBL" id="ANE50633.1"/>
    </source>
</evidence>
<dbReference type="OrthoDB" id="1230081at2"/>
<dbReference type="AlphaFoldDB" id="A0A172TV27"/>
<evidence type="ECO:0000313" key="3">
    <source>
        <dbReference type="Proteomes" id="UP000077177"/>
    </source>
</evidence>
<name>A0A172TV27_9BACT</name>
<accession>A0A172TV27</accession>
<dbReference type="Gene3D" id="1.10.1200.10">
    <property type="entry name" value="ACP-like"/>
    <property type="match status" value="1"/>
</dbReference>
<protein>
    <recommendedName>
        <fullName evidence="1">Carrier domain-containing protein</fullName>
    </recommendedName>
</protein>
<feature type="domain" description="Carrier" evidence="1">
    <location>
        <begin position="1"/>
        <end position="71"/>
    </location>
</feature>
<dbReference type="NCBIfam" id="TIGR04098">
    <property type="entry name" value="LnmK_bifunc"/>
    <property type="match status" value="1"/>
</dbReference>
<dbReference type="EMBL" id="CP011390">
    <property type="protein sequence ID" value="ANE50633.1"/>
    <property type="molecule type" value="Genomic_DNA"/>
</dbReference>
<evidence type="ECO:0000259" key="1">
    <source>
        <dbReference type="PROSITE" id="PS50075"/>
    </source>
</evidence>
<gene>
    <name evidence="2" type="ORF">SY85_09090</name>
</gene>
<dbReference type="RefSeq" id="WP_066403786.1">
    <property type="nucleotide sequence ID" value="NZ_CP011390.1"/>
</dbReference>
<reference evidence="2 3" key="2">
    <citation type="journal article" date="2016" name="Int. J. Syst. Evol. Microbiol.">
        <title>Flavisolibacter tropicus sp. nov., isolated from tropical soil.</title>
        <authorList>
            <person name="Lee J.J."/>
            <person name="Kang M.S."/>
            <person name="Kim G.S."/>
            <person name="Lee C.S."/>
            <person name="Lim S."/>
            <person name="Lee J."/>
            <person name="Roh S.H."/>
            <person name="Kang H."/>
            <person name="Ha J.M."/>
            <person name="Bae S."/>
            <person name="Jung H.Y."/>
            <person name="Kim M.K."/>
        </authorList>
    </citation>
    <scope>NUCLEOTIDE SEQUENCE [LARGE SCALE GENOMIC DNA]</scope>
    <source>
        <strain evidence="2 3">LCS9</strain>
    </source>
</reference>
<dbReference type="NCBIfam" id="TIGR04099">
    <property type="entry name" value="biosn_Pnap_2097"/>
    <property type="match status" value="1"/>
</dbReference>
<dbReference type="PROSITE" id="PS50075">
    <property type="entry name" value="CARRIER"/>
    <property type="match status" value="1"/>
</dbReference>
<keyword evidence="3" id="KW-1185">Reference proteome</keyword>
<sequence length="365" mass="41799">MKEYLYIIQKGLPSVTEADLYLPINETNIDSLDIVVIRVALEKHFNHVITDPVWYQFQSLSEAIHYFHNSKSDEITSAASKDIELTDIVEVRMPQMANSALSENWLMKYLGDVHWLLLSKGLVQSSSQFKDDLGNRLYATFVRINYSLSSLKKFNENNIINFKGEINRFGNETYLSKILGDSNSNNIDATLMTIFSIRENGGNNEMVKTKPVQCVNHIPEISHTPPFLDDYRLLKKSLLEEYACAFGTFDLSERSIFSCEYDLNPFYDINGVGLLYFASYVAIADKCILNYFKQENNSINFCDDYHTVYRDIFYFANCNCNDTISFTLNNLVIEEKLVKYVCSLSRKSDNKALAKVIAVKEKTGA</sequence>
<dbReference type="Proteomes" id="UP000077177">
    <property type="component" value="Chromosome"/>
</dbReference>
<proteinExistence type="predicted"/>
<organism evidence="2 3">
    <name type="scientific">Flavisolibacter tropicus</name>
    <dbReference type="NCBI Taxonomy" id="1492898"/>
    <lineage>
        <taxon>Bacteria</taxon>
        <taxon>Pseudomonadati</taxon>
        <taxon>Bacteroidota</taxon>
        <taxon>Chitinophagia</taxon>
        <taxon>Chitinophagales</taxon>
        <taxon>Chitinophagaceae</taxon>
        <taxon>Flavisolibacter</taxon>
    </lineage>
</organism>
<dbReference type="InterPro" id="IPR024091">
    <property type="entry name" value="LnmK-like_bifun_acyl/decarbox"/>
</dbReference>
<dbReference type="KEGG" id="fla:SY85_09090"/>
<dbReference type="SUPFAM" id="SSF47336">
    <property type="entry name" value="ACP-like"/>
    <property type="match status" value="1"/>
</dbReference>
<dbReference type="STRING" id="1492898.SY85_09090"/>
<reference evidence="3" key="1">
    <citation type="submission" date="2015-01" db="EMBL/GenBank/DDBJ databases">
        <title>Flavisolibacter sp./LCS9/ whole genome sequencing.</title>
        <authorList>
            <person name="Kim M.K."/>
            <person name="Srinivasan S."/>
            <person name="Lee J.-J."/>
        </authorList>
    </citation>
    <scope>NUCLEOTIDE SEQUENCE [LARGE SCALE GENOMIC DNA]</scope>
    <source>
        <strain evidence="3">LCS9</strain>
    </source>
</reference>
<dbReference type="Gene3D" id="3.10.129.10">
    <property type="entry name" value="Hotdog Thioesterase"/>
    <property type="match status" value="1"/>
</dbReference>